<keyword evidence="7" id="KW-0547">Nucleotide-binding</keyword>
<accession>G0WBU3</accession>
<evidence type="ECO:0000256" key="3">
    <source>
        <dbReference type="ARBA" id="ARBA00010044"/>
    </source>
</evidence>
<dbReference type="RefSeq" id="XP_003670456.1">
    <property type="nucleotide sequence ID" value="XM_003670408.1"/>
</dbReference>
<dbReference type="PANTHER" id="PTHR23076">
    <property type="entry name" value="METALLOPROTEASE M41 FTSH"/>
    <property type="match status" value="1"/>
</dbReference>
<dbReference type="KEGG" id="ndi:NDAI_0E03960"/>
<keyword evidence="16" id="KW-1185">Reference proteome</keyword>
<evidence type="ECO:0000256" key="1">
    <source>
        <dbReference type="ARBA" id="ARBA00001947"/>
    </source>
</evidence>
<dbReference type="Pfam" id="PF01434">
    <property type="entry name" value="Peptidase_M41"/>
    <property type="match status" value="1"/>
</dbReference>
<dbReference type="GO" id="GO:0005524">
    <property type="term" value="F:ATP binding"/>
    <property type="evidence" value="ECO:0007669"/>
    <property type="project" value="UniProtKB-KW"/>
</dbReference>
<dbReference type="OMA" id="MSHFEWA"/>
<dbReference type="SUPFAM" id="SSF52540">
    <property type="entry name" value="P-loop containing nucleoside triphosphate hydrolases"/>
    <property type="match status" value="1"/>
</dbReference>
<dbReference type="Proteomes" id="UP000000689">
    <property type="component" value="Chromosome 5"/>
</dbReference>
<dbReference type="GO" id="GO:0046872">
    <property type="term" value="F:metal ion binding"/>
    <property type="evidence" value="ECO:0007669"/>
    <property type="project" value="UniProtKB-KW"/>
</dbReference>
<name>G0WBU3_NAUDC</name>
<dbReference type="EMBL" id="HE580271">
    <property type="protein sequence ID" value="CCD25213.1"/>
    <property type="molecule type" value="Genomic_DNA"/>
</dbReference>
<comment type="cofactor">
    <cofactor evidence="1">
        <name>Zn(2+)</name>
        <dbReference type="ChEBI" id="CHEBI:29105"/>
    </cofactor>
</comment>
<evidence type="ECO:0000313" key="15">
    <source>
        <dbReference type="EMBL" id="CCD25213.1"/>
    </source>
</evidence>
<comment type="similarity">
    <text evidence="4">In the N-terminal section; belongs to the AAA ATPase family.</text>
</comment>
<dbReference type="SUPFAM" id="SSF140990">
    <property type="entry name" value="FtsH protease domain-like"/>
    <property type="match status" value="1"/>
</dbReference>
<dbReference type="SMART" id="SM00382">
    <property type="entry name" value="AAA"/>
    <property type="match status" value="1"/>
</dbReference>
<comment type="similarity">
    <text evidence="3">In the C-terminal section; belongs to the peptidase M41 family.</text>
</comment>
<protein>
    <recommendedName>
        <fullName evidence="14">AAA+ ATPase domain-containing protein</fullName>
    </recommendedName>
</protein>
<dbReference type="Pfam" id="PF17862">
    <property type="entry name" value="AAA_lid_3"/>
    <property type="match status" value="1"/>
</dbReference>
<dbReference type="FunFam" id="1.20.58.760:FF:000002">
    <property type="entry name" value="ATP-dependent zinc metalloprotease FtsH"/>
    <property type="match status" value="1"/>
</dbReference>
<dbReference type="InterPro" id="IPR000642">
    <property type="entry name" value="Peptidase_M41"/>
</dbReference>
<evidence type="ECO:0000256" key="7">
    <source>
        <dbReference type="ARBA" id="ARBA00022741"/>
    </source>
</evidence>
<dbReference type="InterPro" id="IPR048438">
    <property type="entry name" value="Yme1-like_N"/>
</dbReference>
<evidence type="ECO:0000256" key="11">
    <source>
        <dbReference type="ARBA" id="ARBA00023049"/>
    </source>
</evidence>
<evidence type="ECO:0000256" key="6">
    <source>
        <dbReference type="ARBA" id="ARBA00022723"/>
    </source>
</evidence>
<keyword evidence="9" id="KW-0862">Zinc</keyword>
<evidence type="ECO:0000313" key="16">
    <source>
        <dbReference type="Proteomes" id="UP000000689"/>
    </source>
</evidence>
<organism evidence="15 16">
    <name type="scientific">Naumovozyma dairenensis (strain ATCC 10597 / BCRC 20456 / CBS 421 / NBRC 0211 / NRRL Y-12639)</name>
    <name type="common">Saccharomyces dairenensis</name>
    <dbReference type="NCBI Taxonomy" id="1071378"/>
    <lineage>
        <taxon>Eukaryota</taxon>
        <taxon>Fungi</taxon>
        <taxon>Dikarya</taxon>
        <taxon>Ascomycota</taxon>
        <taxon>Saccharomycotina</taxon>
        <taxon>Saccharomycetes</taxon>
        <taxon>Saccharomycetales</taxon>
        <taxon>Saccharomycetaceae</taxon>
        <taxon>Naumovozyma</taxon>
    </lineage>
</organism>
<reference evidence="15 16" key="1">
    <citation type="journal article" date="2011" name="Proc. Natl. Acad. Sci. U.S.A.">
        <title>Evolutionary erosion of yeast sex chromosomes by mating-type switching accidents.</title>
        <authorList>
            <person name="Gordon J.L."/>
            <person name="Armisen D."/>
            <person name="Proux-Wera E."/>
            <person name="Oheigeartaigh S.S."/>
            <person name="Byrne K.P."/>
            <person name="Wolfe K.H."/>
        </authorList>
    </citation>
    <scope>NUCLEOTIDE SEQUENCE [LARGE SCALE GENOMIC DNA]</scope>
    <source>
        <strain evidence="16">ATCC 10597 / BCRC 20456 / CBS 421 / NBRC 0211 / NRRL Y-12639</strain>
    </source>
</reference>
<dbReference type="GO" id="GO:0005743">
    <property type="term" value="C:mitochondrial inner membrane"/>
    <property type="evidence" value="ECO:0007669"/>
    <property type="project" value="TreeGrafter"/>
</dbReference>
<keyword evidence="12" id="KW-0472">Membrane</keyword>
<evidence type="ECO:0000256" key="5">
    <source>
        <dbReference type="ARBA" id="ARBA00022670"/>
    </source>
</evidence>
<evidence type="ECO:0000256" key="12">
    <source>
        <dbReference type="ARBA" id="ARBA00023136"/>
    </source>
</evidence>
<dbReference type="eggNOG" id="KOG0734">
    <property type="taxonomic scope" value="Eukaryota"/>
</dbReference>
<comment type="subcellular location">
    <subcellularLocation>
        <location evidence="2">Membrane</location>
    </subcellularLocation>
</comment>
<dbReference type="HOGENOM" id="CLU_000688_9_3_1"/>
<keyword evidence="5" id="KW-0645">Protease</keyword>
<keyword evidence="10" id="KW-0067">ATP-binding</keyword>
<dbReference type="InterPro" id="IPR003959">
    <property type="entry name" value="ATPase_AAA_core"/>
</dbReference>
<dbReference type="PANTHER" id="PTHR23076:SF97">
    <property type="entry name" value="ATP-DEPENDENT ZINC METALLOPROTEASE YME1L1"/>
    <property type="match status" value="1"/>
</dbReference>
<gene>
    <name evidence="15" type="primary">NDAI0E03960</name>
    <name evidence="15" type="ordered locus">NDAI_0E03960</name>
</gene>
<dbReference type="InterPro" id="IPR003593">
    <property type="entry name" value="AAA+_ATPase"/>
</dbReference>
<evidence type="ECO:0000256" key="13">
    <source>
        <dbReference type="SAM" id="MobiDB-lite"/>
    </source>
</evidence>
<evidence type="ECO:0000256" key="8">
    <source>
        <dbReference type="ARBA" id="ARBA00022801"/>
    </source>
</evidence>
<dbReference type="GO" id="GO:0141164">
    <property type="term" value="P:mitochondrial protein quality control"/>
    <property type="evidence" value="ECO:0007669"/>
    <property type="project" value="UniProtKB-ARBA"/>
</dbReference>
<dbReference type="Gene3D" id="3.40.50.300">
    <property type="entry name" value="P-loop containing nucleotide triphosphate hydrolases"/>
    <property type="match status" value="1"/>
</dbReference>
<dbReference type="GO" id="GO:0004176">
    <property type="term" value="F:ATP-dependent peptidase activity"/>
    <property type="evidence" value="ECO:0007669"/>
    <property type="project" value="InterPro"/>
</dbReference>
<feature type="domain" description="AAA+ ATPase" evidence="14">
    <location>
        <begin position="334"/>
        <end position="471"/>
    </location>
</feature>
<dbReference type="AlphaFoldDB" id="G0WBU3"/>
<evidence type="ECO:0000256" key="9">
    <source>
        <dbReference type="ARBA" id="ARBA00022833"/>
    </source>
</evidence>
<feature type="region of interest" description="Disordered" evidence="13">
    <location>
        <begin position="736"/>
        <end position="763"/>
    </location>
</feature>
<evidence type="ECO:0000259" key="14">
    <source>
        <dbReference type="SMART" id="SM00382"/>
    </source>
</evidence>
<dbReference type="MEROPS" id="M41.004"/>
<dbReference type="InterPro" id="IPR027417">
    <property type="entry name" value="P-loop_NTPase"/>
</dbReference>
<dbReference type="InterPro" id="IPR005936">
    <property type="entry name" value="FtsH"/>
</dbReference>
<sequence>MRRGRTRKGLEKGNKGRRRLNLKNMELARPLFPAIKTCSLQRSLPLLTKTLITRGLLIGNANRLLVVTKNNICTSSLLYRRFHTNSKTSSIHMDSWRNDRERVETTKKITASMLAHEEQIANKKIHDSQTQHDFYKLLLKSNYPQYVVARFETPGIATSPECTELYMEALQRIGRHPEADYVRLKLLNSSSVGLVNPTLTENTSPNNTTSTNNSMAVSNMAASSLLYGNNHGTKQTPLHVIISESKFTIISRWIKWIAILGIVSYGLTGVLNYVVDNSSLINNTDASKIIDSTDVENNVTFNDVKGCDEARFELEEIVDFLKNPDKYKHLGGVMTKGVLLTGPPGTGKTLLAKATASESNVKFFTMSGSEFDEVYVGVGAKRIRELFNQARQNSPAIIFIDEIDAIGGKRSGKDDQGFARQTLNQLLVELDGFKKDEGIIIIGATNFPESLDKALLRPGRFDKIVNIDLPDVRGRTEILKHHMGKITLGDDVDCTLIARGTPGLSGAELFNLVNQAAVYACQQNASEVNMLHLEWAKDKILMGAERKSMVMTEATKKATAFHEAGHAIMAKYTAAASPLYKATILPRGNALGITFQLPEMDKVDITRKECLARLDVCMGGKIAEELIFGEDNVTSGCGSDLRTATNMARAMITEYGMNDEVGPINLAENWNTWSNDIQERADNEVIKVLKEAETRCRQLLKRKNVELHRLAQGLVEYETLDAKEMDRICLGKQIDRDGSKNATDEPAENDIHNPDLDSHNNSTISPVLSMFNTLFGT</sequence>
<dbReference type="CDD" id="cd19501">
    <property type="entry name" value="RecA-like_FtsH"/>
    <property type="match status" value="1"/>
</dbReference>
<evidence type="ECO:0000256" key="10">
    <source>
        <dbReference type="ARBA" id="ARBA00022840"/>
    </source>
</evidence>
<evidence type="ECO:0000256" key="4">
    <source>
        <dbReference type="ARBA" id="ARBA00010550"/>
    </source>
</evidence>
<dbReference type="Gene3D" id="1.10.8.60">
    <property type="match status" value="1"/>
</dbReference>
<dbReference type="OrthoDB" id="1413014at2759"/>
<keyword evidence="11" id="KW-0482">Metalloprotease</keyword>
<dbReference type="GO" id="GO:0004222">
    <property type="term" value="F:metalloendopeptidase activity"/>
    <property type="evidence" value="ECO:0007669"/>
    <property type="project" value="InterPro"/>
</dbReference>
<dbReference type="GO" id="GO:0016887">
    <property type="term" value="F:ATP hydrolysis activity"/>
    <property type="evidence" value="ECO:0007669"/>
    <property type="project" value="InterPro"/>
</dbReference>
<dbReference type="STRING" id="1071378.G0WBU3"/>
<dbReference type="HAMAP" id="MF_01458">
    <property type="entry name" value="FtsH"/>
    <property type="match status" value="1"/>
</dbReference>
<proteinExistence type="inferred from homology"/>
<dbReference type="Pfam" id="PF21232">
    <property type="entry name" value="Yme1-like_N"/>
    <property type="match status" value="1"/>
</dbReference>
<dbReference type="InterPro" id="IPR037219">
    <property type="entry name" value="Peptidase_M41-like"/>
</dbReference>
<dbReference type="FunFam" id="1.10.8.60:FF:000001">
    <property type="entry name" value="ATP-dependent zinc metalloprotease FtsH"/>
    <property type="match status" value="1"/>
</dbReference>
<dbReference type="PROSITE" id="PS00674">
    <property type="entry name" value="AAA"/>
    <property type="match status" value="1"/>
</dbReference>
<evidence type="ECO:0000256" key="2">
    <source>
        <dbReference type="ARBA" id="ARBA00004370"/>
    </source>
</evidence>
<dbReference type="GO" id="GO:0007005">
    <property type="term" value="P:mitochondrion organization"/>
    <property type="evidence" value="ECO:0007669"/>
    <property type="project" value="TreeGrafter"/>
</dbReference>
<keyword evidence="8" id="KW-0378">Hydrolase</keyword>
<dbReference type="GeneID" id="11498790"/>
<dbReference type="FunFam" id="3.40.50.300:FF:000352">
    <property type="entry name" value="ATP-dependent zinc metalloprotease FTSH 7, chloroplastic"/>
    <property type="match status" value="1"/>
</dbReference>
<feature type="compositionally biased region" description="Basic and acidic residues" evidence="13">
    <location>
        <begin position="736"/>
        <end position="758"/>
    </location>
</feature>
<dbReference type="InterPro" id="IPR041569">
    <property type="entry name" value="AAA_lid_3"/>
</dbReference>
<keyword evidence="6" id="KW-0479">Metal-binding</keyword>
<dbReference type="Pfam" id="PF00004">
    <property type="entry name" value="AAA"/>
    <property type="match status" value="1"/>
</dbReference>
<dbReference type="Gene3D" id="1.20.58.760">
    <property type="entry name" value="Peptidase M41"/>
    <property type="match status" value="1"/>
</dbReference>
<dbReference type="InterPro" id="IPR003960">
    <property type="entry name" value="ATPase_AAA_CS"/>
</dbReference>